<dbReference type="NCBIfam" id="NF040920">
    <property type="entry name" value="CD1871A_fam"/>
    <property type="match status" value="1"/>
</dbReference>
<keyword evidence="2" id="KW-1185">Reference proteome</keyword>
<dbReference type="EMBL" id="FQZS01000013">
    <property type="protein sequence ID" value="SHJ02246.1"/>
    <property type="molecule type" value="Genomic_DNA"/>
</dbReference>
<evidence type="ECO:0008006" key="3">
    <source>
        <dbReference type="Google" id="ProtNLM"/>
    </source>
</evidence>
<accession>A0A1M6FX39</accession>
<organism evidence="1 2">
    <name type="scientific">Lutispora thermophila DSM 19022</name>
    <dbReference type="NCBI Taxonomy" id="1122184"/>
    <lineage>
        <taxon>Bacteria</taxon>
        <taxon>Bacillati</taxon>
        <taxon>Bacillota</taxon>
        <taxon>Clostridia</taxon>
        <taxon>Lutisporales</taxon>
        <taxon>Lutisporaceae</taxon>
        <taxon>Lutispora</taxon>
    </lineage>
</organism>
<dbReference type="Proteomes" id="UP000184442">
    <property type="component" value="Unassembled WGS sequence"/>
</dbReference>
<evidence type="ECO:0000313" key="2">
    <source>
        <dbReference type="Proteomes" id="UP000184442"/>
    </source>
</evidence>
<dbReference type="AlphaFoldDB" id="A0A1M6FX39"/>
<dbReference type="RefSeq" id="WP_278308955.1">
    <property type="nucleotide sequence ID" value="NZ_FQZS01000013.1"/>
</dbReference>
<name>A0A1M6FX39_9FIRM</name>
<evidence type="ECO:0000313" key="1">
    <source>
        <dbReference type="EMBL" id="SHJ02246.1"/>
    </source>
</evidence>
<gene>
    <name evidence="1" type="ORF">SAMN02745176_02147</name>
</gene>
<protein>
    <recommendedName>
        <fullName evidence="3">Thioredoxin</fullName>
    </recommendedName>
</protein>
<reference evidence="1 2" key="1">
    <citation type="submission" date="2016-11" db="EMBL/GenBank/DDBJ databases">
        <authorList>
            <person name="Jaros S."/>
            <person name="Januszkiewicz K."/>
            <person name="Wedrychowicz H."/>
        </authorList>
    </citation>
    <scope>NUCLEOTIDE SEQUENCE [LARGE SCALE GENOMIC DNA]</scope>
    <source>
        <strain evidence="1 2">DSM 19022</strain>
    </source>
</reference>
<dbReference type="STRING" id="1122184.SAMN02745176_02147"/>
<dbReference type="InterPro" id="IPR047708">
    <property type="entry name" value="CD1871A-like"/>
</dbReference>
<sequence>MNEKVKYLLLLMSFALIAMGVYRGEVAEVLQKAINICLECMGIG</sequence>
<proteinExistence type="predicted"/>